<evidence type="ECO:0000256" key="8">
    <source>
        <dbReference type="ARBA" id="ARBA00022741"/>
    </source>
</evidence>
<dbReference type="Proteomes" id="UP001186944">
    <property type="component" value="Unassembled WGS sequence"/>
</dbReference>
<comment type="catalytic activity">
    <reaction evidence="15">
        <text>1D-myo-inositol 3,4,6-trisphosphate + ATP = 1D-myo-inositol 1,3,4,6-tetrakisphosphate + ADP + H(+)</text>
        <dbReference type="Rhea" id="RHEA:70287"/>
        <dbReference type="ChEBI" id="CHEBI:15378"/>
        <dbReference type="ChEBI" id="CHEBI:30616"/>
        <dbReference type="ChEBI" id="CHEBI:57660"/>
        <dbReference type="ChEBI" id="CHEBI:189099"/>
        <dbReference type="ChEBI" id="CHEBI:456216"/>
    </reaction>
    <physiologicalReaction direction="left-to-right" evidence="15">
        <dbReference type="Rhea" id="RHEA:70288"/>
    </physiologicalReaction>
    <physiologicalReaction direction="right-to-left" evidence="15">
        <dbReference type="Rhea" id="RHEA:70289"/>
    </physiologicalReaction>
</comment>
<keyword evidence="11" id="KW-0460">Magnesium</keyword>
<dbReference type="EC" id="2.7.1.134" evidence="4"/>
<evidence type="ECO:0000256" key="12">
    <source>
        <dbReference type="ARBA" id="ARBA00023235"/>
    </source>
</evidence>
<keyword evidence="12" id="KW-0413">Isomerase</keyword>
<organism evidence="22 23">
    <name type="scientific">Pinctada imbricata</name>
    <name type="common">Atlantic pearl-oyster</name>
    <name type="synonym">Pinctada martensii</name>
    <dbReference type="NCBI Taxonomy" id="66713"/>
    <lineage>
        <taxon>Eukaryota</taxon>
        <taxon>Metazoa</taxon>
        <taxon>Spiralia</taxon>
        <taxon>Lophotrochozoa</taxon>
        <taxon>Mollusca</taxon>
        <taxon>Bivalvia</taxon>
        <taxon>Autobranchia</taxon>
        <taxon>Pteriomorphia</taxon>
        <taxon>Pterioida</taxon>
        <taxon>Pterioidea</taxon>
        <taxon>Pteriidae</taxon>
        <taxon>Pinctada</taxon>
    </lineage>
</organism>
<comment type="catalytic activity">
    <reaction evidence="17">
        <text>1D-myo-inositol 1,3,4-trisphosphate + ATP = 1D-myo-inositol 1,3,4,6-tetrakisphosphate + ADP + H(+)</text>
        <dbReference type="Rhea" id="RHEA:20940"/>
        <dbReference type="ChEBI" id="CHEBI:15378"/>
        <dbReference type="ChEBI" id="CHEBI:30616"/>
        <dbReference type="ChEBI" id="CHEBI:57660"/>
        <dbReference type="ChEBI" id="CHEBI:58414"/>
        <dbReference type="ChEBI" id="CHEBI:456216"/>
        <dbReference type="EC" id="2.7.1.159"/>
    </reaction>
    <physiologicalReaction direction="left-to-right" evidence="17">
        <dbReference type="Rhea" id="RHEA:20941"/>
    </physiologicalReaction>
    <physiologicalReaction direction="right-to-left" evidence="17">
        <dbReference type="Rhea" id="RHEA:20942"/>
    </physiologicalReaction>
</comment>
<proteinExistence type="inferred from homology"/>
<keyword evidence="9" id="KW-0418">Kinase</keyword>
<comment type="catalytic activity">
    <reaction evidence="18">
        <text>1D-myo-inositol 1,3,4-trisphosphate + 1D-myo-inositol 1,3,4,5,6-pentakisphosphate = 1D-myo-inositol 3,4,5,6-tetrakisphosphate + 1D-myo-inositol 1,3,4,5-tetrakisphosphate</text>
        <dbReference type="Rhea" id="RHEA:70271"/>
        <dbReference type="ChEBI" id="CHEBI:57539"/>
        <dbReference type="ChEBI" id="CHEBI:57733"/>
        <dbReference type="ChEBI" id="CHEBI:57895"/>
        <dbReference type="ChEBI" id="CHEBI:58414"/>
    </reaction>
    <physiologicalReaction direction="left-to-right" evidence="18">
        <dbReference type="Rhea" id="RHEA:70272"/>
    </physiologicalReaction>
    <physiologicalReaction direction="right-to-left" evidence="18">
        <dbReference type="Rhea" id="RHEA:70273"/>
    </physiologicalReaction>
</comment>
<dbReference type="Pfam" id="PF17927">
    <property type="entry name" value="Ins134_P3_kin_N"/>
    <property type="match status" value="1"/>
</dbReference>
<evidence type="ECO:0000313" key="23">
    <source>
        <dbReference type="Proteomes" id="UP001186944"/>
    </source>
</evidence>
<evidence type="ECO:0000256" key="10">
    <source>
        <dbReference type="ARBA" id="ARBA00022840"/>
    </source>
</evidence>
<comment type="catalytic activity">
    <reaction evidence="19">
        <text>1D-myo-inositol 1,3,4-trisphosphate + 1D-myo-inositol 1,3,4,5,6-pentakisphosphate = 1D-myo-inositol 3,4,5,6-tetrakisphosphate + 1D-myo-inositol 1,3,4,6-tetrakisphosphate</text>
        <dbReference type="Rhea" id="RHEA:70263"/>
        <dbReference type="ChEBI" id="CHEBI:57539"/>
        <dbReference type="ChEBI" id="CHEBI:57660"/>
        <dbReference type="ChEBI" id="CHEBI:57733"/>
        <dbReference type="ChEBI" id="CHEBI:58414"/>
    </reaction>
    <physiologicalReaction direction="left-to-right" evidence="19">
        <dbReference type="Rhea" id="RHEA:70264"/>
    </physiologicalReaction>
    <physiologicalReaction direction="right-to-left" evidence="19">
        <dbReference type="Rhea" id="RHEA:70265"/>
    </physiologicalReaction>
</comment>
<comment type="catalytic activity">
    <reaction evidence="14">
        <text>1D-myo-inositol 1,3,4-trisphosphate + ATP = 1D-myo-inositol 1,3,4,5-tetrakisphosphate + ADP + H(+)</text>
        <dbReference type="Rhea" id="RHEA:13253"/>
        <dbReference type="ChEBI" id="CHEBI:15378"/>
        <dbReference type="ChEBI" id="CHEBI:30616"/>
        <dbReference type="ChEBI" id="CHEBI:57895"/>
        <dbReference type="ChEBI" id="CHEBI:58414"/>
        <dbReference type="ChEBI" id="CHEBI:456216"/>
        <dbReference type="EC" id="2.7.1.159"/>
    </reaction>
    <physiologicalReaction direction="left-to-right" evidence="14">
        <dbReference type="Rhea" id="RHEA:13254"/>
    </physiologicalReaction>
    <physiologicalReaction direction="right-to-left" evidence="14">
        <dbReference type="Rhea" id="RHEA:13255"/>
    </physiologicalReaction>
</comment>
<reference evidence="22" key="1">
    <citation type="submission" date="2019-08" db="EMBL/GenBank/DDBJ databases">
        <title>The improved chromosome-level genome for the pearl oyster Pinctada fucata martensii using PacBio sequencing and Hi-C.</title>
        <authorList>
            <person name="Zheng Z."/>
        </authorList>
    </citation>
    <scope>NUCLEOTIDE SEQUENCE</scope>
    <source>
        <strain evidence="22">ZZ-2019</strain>
        <tissue evidence="22">Adductor muscle</tissue>
    </source>
</reference>
<dbReference type="InterPro" id="IPR011761">
    <property type="entry name" value="ATP-grasp"/>
</dbReference>
<evidence type="ECO:0000256" key="5">
    <source>
        <dbReference type="ARBA" id="ARBA00014968"/>
    </source>
</evidence>
<dbReference type="GO" id="GO:0000287">
    <property type="term" value="F:magnesium ion binding"/>
    <property type="evidence" value="ECO:0007669"/>
    <property type="project" value="InterPro"/>
</dbReference>
<dbReference type="InterPro" id="IPR040464">
    <property type="entry name" value="InsP(3)kin_ATP-grasp"/>
</dbReference>
<dbReference type="Gene3D" id="3.30.470.20">
    <property type="entry name" value="ATP-grasp fold, B domain"/>
    <property type="match status" value="1"/>
</dbReference>
<dbReference type="GO" id="GO:0047325">
    <property type="term" value="F:inositol-3,4,5,6-tetrakisphosphate 1-kinase activity"/>
    <property type="evidence" value="ECO:0007669"/>
    <property type="project" value="UniProtKB-EC"/>
</dbReference>
<dbReference type="FunFam" id="3.30.470.20:FF:000047">
    <property type="entry name" value="Inositol-tetrakisphosphate 1-kinase 4"/>
    <property type="match status" value="1"/>
</dbReference>
<keyword evidence="6" id="KW-0808">Transferase</keyword>
<dbReference type="InterPro" id="IPR008656">
    <property type="entry name" value="Inositol_tetrakis-P_1-kinase"/>
</dbReference>
<keyword evidence="8 20" id="KW-0547">Nucleotide-binding</keyword>
<keyword evidence="23" id="KW-1185">Reference proteome</keyword>
<evidence type="ECO:0000256" key="15">
    <source>
        <dbReference type="ARBA" id="ARBA00033624"/>
    </source>
</evidence>
<evidence type="ECO:0000256" key="3">
    <source>
        <dbReference type="ARBA" id="ARBA00012017"/>
    </source>
</evidence>
<evidence type="ECO:0000256" key="2">
    <source>
        <dbReference type="ARBA" id="ARBA00009601"/>
    </source>
</evidence>
<keyword evidence="7" id="KW-0479">Metal-binding</keyword>
<evidence type="ECO:0000256" key="16">
    <source>
        <dbReference type="ARBA" id="ARBA00033645"/>
    </source>
</evidence>
<dbReference type="InterPro" id="IPR041429">
    <property type="entry name" value="ITPK1_N"/>
</dbReference>
<protein>
    <recommendedName>
        <fullName evidence="5">Inositol-tetrakisphosphate 1-kinase</fullName>
        <ecNumber evidence="4">2.7.1.134</ecNumber>
        <ecNumber evidence="3">2.7.1.159</ecNumber>
    </recommendedName>
    <alternativeName>
        <fullName evidence="13">Inositol 1,3,4-trisphosphate 5/6-kinase</fullName>
    </alternativeName>
</protein>
<feature type="domain" description="ATP-grasp" evidence="21">
    <location>
        <begin position="83"/>
        <end position="289"/>
    </location>
</feature>
<name>A0AA89BSL5_PINIB</name>
<evidence type="ECO:0000256" key="19">
    <source>
        <dbReference type="ARBA" id="ARBA00049058"/>
    </source>
</evidence>
<evidence type="ECO:0000256" key="13">
    <source>
        <dbReference type="ARBA" id="ARBA00031742"/>
    </source>
</evidence>
<dbReference type="GO" id="GO:0052725">
    <property type="term" value="F:inositol-1,3,4-trisphosphate 6-kinase activity"/>
    <property type="evidence" value="ECO:0007669"/>
    <property type="project" value="InterPro"/>
</dbReference>
<evidence type="ECO:0000259" key="21">
    <source>
        <dbReference type="PROSITE" id="PS50975"/>
    </source>
</evidence>
<dbReference type="Pfam" id="PF05770">
    <property type="entry name" value="Ins134_P3_kin"/>
    <property type="match status" value="1"/>
</dbReference>
<evidence type="ECO:0000256" key="7">
    <source>
        <dbReference type="ARBA" id="ARBA00022723"/>
    </source>
</evidence>
<comment type="similarity">
    <text evidence="2">Belongs to the ITPK1 family.</text>
</comment>
<dbReference type="PROSITE" id="PS50975">
    <property type="entry name" value="ATP_GRASP"/>
    <property type="match status" value="1"/>
</dbReference>
<comment type="cofactor">
    <cofactor evidence="1">
        <name>Mg(2+)</name>
        <dbReference type="ChEBI" id="CHEBI:18420"/>
    </cofactor>
</comment>
<gene>
    <name evidence="22" type="ORF">FSP39_023559</name>
</gene>
<keyword evidence="10 20" id="KW-0067">ATP-binding</keyword>
<dbReference type="GO" id="GO:0005524">
    <property type="term" value="F:ATP binding"/>
    <property type="evidence" value="ECO:0007669"/>
    <property type="project" value="UniProtKB-UniRule"/>
</dbReference>
<dbReference type="GO" id="GO:0005737">
    <property type="term" value="C:cytoplasm"/>
    <property type="evidence" value="ECO:0007669"/>
    <property type="project" value="TreeGrafter"/>
</dbReference>
<evidence type="ECO:0000256" key="1">
    <source>
        <dbReference type="ARBA" id="ARBA00001946"/>
    </source>
</evidence>
<dbReference type="EMBL" id="VSWD01000009">
    <property type="protein sequence ID" value="KAK3094059.1"/>
    <property type="molecule type" value="Genomic_DNA"/>
</dbReference>
<evidence type="ECO:0000256" key="18">
    <source>
        <dbReference type="ARBA" id="ARBA00047728"/>
    </source>
</evidence>
<evidence type="ECO:0000256" key="4">
    <source>
        <dbReference type="ARBA" id="ARBA00012072"/>
    </source>
</evidence>
<dbReference type="PANTHER" id="PTHR14217">
    <property type="entry name" value="INOSITOL-TETRAKISPHOSPHATE 1-KINASE"/>
    <property type="match status" value="1"/>
</dbReference>
<evidence type="ECO:0000256" key="20">
    <source>
        <dbReference type="PROSITE-ProRule" id="PRU00409"/>
    </source>
</evidence>
<evidence type="ECO:0000256" key="6">
    <source>
        <dbReference type="ARBA" id="ARBA00022679"/>
    </source>
</evidence>
<evidence type="ECO:0000313" key="22">
    <source>
        <dbReference type="EMBL" id="KAK3094059.1"/>
    </source>
</evidence>
<comment type="catalytic activity">
    <reaction evidence="16">
        <text>1D-myo-inositol 3,4,5,6-tetrakisphosphate + ATP = 1D-myo-inositol 1,3,4,5,6-pentakisphosphate + ADP + H(+)</text>
        <dbReference type="Rhea" id="RHEA:12452"/>
        <dbReference type="ChEBI" id="CHEBI:15378"/>
        <dbReference type="ChEBI" id="CHEBI:30616"/>
        <dbReference type="ChEBI" id="CHEBI:57539"/>
        <dbReference type="ChEBI" id="CHEBI:57733"/>
        <dbReference type="ChEBI" id="CHEBI:456216"/>
        <dbReference type="EC" id="2.7.1.134"/>
    </reaction>
    <physiologicalReaction direction="left-to-right" evidence="16">
        <dbReference type="Rhea" id="RHEA:12453"/>
    </physiologicalReaction>
    <physiologicalReaction direction="right-to-left" evidence="16">
        <dbReference type="Rhea" id="RHEA:12454"/>
    </physiologicalReaction>
</comment>
<dbReference type="SUPFAM" id="SSF56059">
    <property type="entry name" value="Glutathione synthetase ATP-binding domain-like"/>
    <property type="match status" value="1"/>
</dbReference>
<sequence length="391" mass="44052">IDIDRCLESQGPFDLILHKCTGLMVKAAEGNTTAIQQIQNIKSYVKNHPSCILVDPFDSIKKLIDRNEQYKLLLQCHLLDSDSSVFTPSFVELTTTDVVTNRQRLKEAHVSFPFVCKPTQAHGTSLSHQMAIIFDEDGLKDVQPPCVAQTFLNHNAVLFKVFVIGNKQFVVERPSIKNFSSRDHTTIFFDSNNVSKPNCANFLTELDAIDLDRTPVNPDIGRLQELGRVISQELQMELFGIDVIIDCETKKYAVIDINAFPGYEGVDNFIELLCDLLNSLMDNQSKLLCHGNETDMATNLKRPSDVIFDRDSDCTKRLKVSQTSAPTSQDNQTCRCAENSDRNANINHREQIKGCRGYRSDDLTSQEDDLDQYQESCDSISANKTSNNIEK</sequence>
<dbReference type="EC" id="2.7.1.159" evidence="3"/>
<evidence type="ECO:0000256" key="11">
    <source>
        <dbReference type="ARBA" id="ARBA00022842"/>
    </source>
</evidence>
<feature type="non-terminal residue" evidence="22">
    <location>
        <position position="1"/>
    </location>
</feature>
<dbReference type="PANTHER" id="PTHR14217:SF1">
    <property type="entry name" value="INOSITOL-TETRAKISPHOSPHATE 1-KINASE"/>
    <property type="match status" value="1"/>
</dbReference>
<evidence type="ECO:0000256" key="14">
    <source>
        <dbReference type="ARBA" id="ARBA00033609"/>
    </source>
</evidence>
<dbReference type="GO" id="GO:0052726">
    <property type="term" value="F:inositol-1,3,4-trisphosphate 5-kinase activity"/>
    <property type="evidence" value="ECO:0007669"/>
    <property type="project" value="InterPro"/>
</dbReference>
<dbReference type="GO" id="GO:0016853">
    <property type="term" value="F:isomerase activity"/>
    <property type="evidence" value="ECO:0007669"/>
    <property type="project" value="UniProtKB-KW"/>
</dbReference>
<evidence type="ECO:0000256" key="9">
    <source>
        <dbReference type="ARBA" id="ARBA00022777"/>
    </source>
</evidence>
<evidence type="ECO:0000256" key="17">
    <source>
        <dbReference type="ARBA" id="ARBA00033674"/>
    </source>
</evidence>
<accession>A0AA89BSL5</accession>
<comment type="caution">
    <text evidence="22">The sequence shown here is derived from an EMBL/GenBank/DDBJ whole genome shotgun (WGS) entry which is preliminary data.</text>
</comment>
<dbReference type="AlphaFoldDB" id="A0AA89BSL5"/>
<dbReference type="GO" id="GO:0032957">
    <property type="term" value="P:inositol trisphosphate metabolic process"/>
    <property type="evidence" value="ECO:0007669"/>
    <property type="project" value="InterPro"/>
</dbReference>